<evidence type="ECO:0000313" key="9">
    <source>
        <dbReference type="EMBL" id="MCD1653191.1"/>
    </source>
</evidence>
<evidence type="ECO:0000256" key="6">
    <source>
        <dbReference type="ARBA" id="ARBA00022989"/>
    </source>
</evidence>
<evidence type="ECO:0000256" key="4">
    <source>
        <dbReference type="ARBA" id="ARBA00022475"/>
    </source>
</evidence>
<feature type="transmembrane region" description="Helical" evidence="8">
    <location>
        <begin position="197"/>
        <end position="220"/>
    </location>
</feature>
<feature type="transmembrane region" description="Helical" evidence="8">
    <location>
        <begin position="67"/>
        <end position="89"/>
    </location>
</feature>
<proteinExistence type="inferred from homology"/>
<dbReference type="Pfam" id="PF03547">
    <property type="entry name" value="Mem_trans"/>
    <property type="match status" value="1"/>
</dbReference>
<keyword evidence="5 8" id="KW-0812">Transmembrane</keyword>
<evidence type="ECO:0000256" key="2">
    <source>
        <dbReference type="ARBA" id="ARBA00010145"/>
    </source>
</evidence>
<comment type="caution">
    <text evidence="9">The sequence shown here is derived from an EMBL/GenBank/DDBJ whole genome shotgun (WGS) entry which is preliminary data.</text>
</comment>
<evidence type="ECO:0000256" key="7">
    <source>
        <dbReference type="ARBA" id="ARBA00023136"/>
    </source>
</evidence>
<protein>
    <submittedName>
        <fullName evidence="9">AEC family transporter</fullName>
    </submittedName>
</protein>
<feature type="transmembrane region" description="Helical" evidence="8">
    <location>
        <begin position="37"/>
        <end position="55"/>
    </location>
</feature>
<comment type="similarity">
    <text evidence="2">Belongs to the auxin efflux carrier (TC 2.A.69) family.</text>
</comment>
<sequence>MNVLLQVGALFFLMAIGYLLGIKKLIEGNAIRGMSNLIVKATLPALVLMSLQKPFSADLLAQSLQTLLVASLFYIAIIGLSLLVSRALYPNNKTGAPGAAAFSLAFSNAAFVGFPVITSIMGEGSLFLASIHNILFNVLAFSVGILMIAADRTGGAASAESRSAARIPLKRIFNINVVSALLGFLFFFFSIAIPQAIALPLTMLGSMTTPLAMIVTGAMLSRTPLGAVMGDWRLYAVSAVRLAAWPLLTAIALRAAGVSGELYLISIIIAGMPAASNTSLLAEVYGGDSKTASSIVFMTTLLSVITIPVMGVLLSR</sequence>
<evidence type="ECO:0000256" key="1">
    <source>
        <dbReference type="ARBA" id="ARBA00004651"/>
    </source>
</evidence>
<evidence type="ECO:0000256" key="8">
    <source>
        <dbReference type="SAM" id="Phobius"/>
    </source>
</evidence>
<dbReference type="EMBL" id="JAINWA010000001">
    <property type="protein sequence ID" value="MCD1653191.1"/>
    <property type="molecule type" value="Genomic_DNA"/>
</dbReference>
<evidence type="ECO:0000256" key="5">
    <source>
        <dbReference type="ARBA" id="ARBA00022692"/>
    </source>
</evidence>
<dbReference type="PANTHER" id="PTHR36838">
    <property type="entry name" value="AUXIN EFFLUX CARRIER FAMILY PROTEIN"/>
    <property type="match status" value="1"/>
</dbReference>
<reference evidence="9" key="1">
    <citation type="submission" date="2021-08" db="EMBL/GenBank/DDBJ databases">
        <title>Comparative analyses of Brucepasteria parasyntrophica and Teretinema zuelzerae.</title>
        <authorList>
            <person name="Song Y."/>
            <person name="Brune A."/>
        </authorList>
    </citation>
    <scope>NUCLEOTIDE SEQUENCE</scope>
    <source>
        <strain evidence="9">DSM 1903</strain>
    </source>
</reference>
<feature type="transmembrane region" description="Helical" evidence="8">
    <location>
        <begin position="232"/>
        <end position="256"/>
    </location>
</feature>
<keyword evidence="6 8" id="KW-1133">Transmembrane helix</keyword>
<dbReference type="AlphaFoldDB" id="A0AAE3EFA5"/>
<feature type="transmembrane region" description="Helical" evidence="8">
    <location>
        <begin position="294"/>
        <end position="314"/>
    </location>
</feature>
<comment type="subcellular location">
    <subcellularLocation>
        <location evidence="1">Cell membrane</location>
        <topology evidence="1">Multi-pass membrane protein</topology>
    </subcellularLocation>
</comment>
<organism evidence="9 10">
    <name type="scientific">Teretinema zuelzerae</name>
    <dbReference type="NCBI Taxonomy" id="156"/>
    <lineage>
        <taxon>Bacteria</taxon>
        <taxon>Pseudomonadati</taxon>
        <taxon>Spirochaetota</taxon>
        <taxon>Spirochaetia</taxon>
        <taxon>Spirochaetales</taxon>
        <taxon>Treponemataceae</taxon>
        <taxon>Teretinema</taxon>
    </lineage>
</organism>
<dbReference type="PANTHER" id="PTHR36838:SF1">
    <property type="entry name" value="SLR1864 PROTEIN"/>
    <property type="match status" value="1"/>
</dbReference>
<dbReference type="RefSeq" id="WP_230752094.1">
    <property type="nucleotide sequence ID" value="NZ_JAINWA010000001.1"/>
</dbReference>
<keyword evidence="3" id="KW-0813">Transport</keyword>
<dbReference type="Proteomes" id="UP001198163">
    <property type="component" value="Unassembled WGS sequence"/>
</dbReference>
<dbReference type="Gene3D" id="1.20.1530.20">
    <property type="match status" value="1"/>
</dbReference>
<dbReference type="InterPro" id="IPR004776">
    <property type="entry name" value="Mem_transp_PIN-like"/>
</dbReference>
<feature type="transmembrane region" description="Helical" evidence="8">
    <location>
        <begin position="6"/>
        <end position="25"/>
    </location>
</feature>
<keyword evidence="7 8" id="KW-0472">Membrane</keyword>
<feature type="transmembrane region" description="Helical" evidence="8">
    <location>
        <begin position="101"/>
        <end position="121"/>
    </location>
</feature>
<feature type="transmembrane region" description="Helical" evidence="8">
    <location>
        <begin position="171"/>
        <end position="191"/>
    </location>
</feature>
<dbReference type="GO" id="GO:0055085">
    <property type="term" value="P:transmembrane transport"/>
    <property type="evidence" value="ECO:0007669"/>
    <property type="project" value="InterPro"/>
</dbReference>
<dbReference type="GO" id="GO:0005886">
    <property type="term" value="C:plasma membrane"/>
    <property type="evidence" value="ECO:0007669"/>
    <property type="project" value="UniProtKB-SubCell"/>
</dbReference>
<name>A0AAE3EFA5_9SPIR</name>
<keyword evidence="10" id="KW-1185">Reference proteome</keyword>
<dbReference type="InterPro" id="IPR038770">
    <property type="entry name" value="Na+/solute_symporter_sf"/>
</dbReference>
<feature type="transmembrane region" description="Helical" evidence="8">
    <location>
        <begin position="262"/>
        <end position="282"/>
    </location>
</feature>
<evidence type="ECO:0000313" key="10">
    <source>
        <dbReference type="Proteomes" id="UP001198163"/>
    </source>
</evidence>
<evidence type="ECO:0000256" key="3">
    <source>
        <dbReference type="ARBA" id="ARBA00022448"/>
    </source>
</evidence>
<accession>A0AAE3EFA5</accession>
<keyword evidence="4" id="KW-1003">Cell membrane</keyword>
<feature type="transmembrane region" description="Helical" evidence="8">
    <location>
        <begin position="127"/>
        <end position="150"/>
    </location>
</feature>
<gene>
    <name evidence="9" type="ORF">K7J14_00510</name>
</gene>